<dbReference type="Proteomes" id="UP001390339">
    <property type="component" value="Unassembled WGS sequence"/>
</dbReference>
<gene>
    <name evidence="2" type="ORF">PGQ11_001882</name>
</gene>
<evidence type="ECO:0000313" key="2">
    <source>
        <dbReference type="EMBL" id="KAK8876936.1"/>
    </source>
</evidence>
<feature type="chain" id="PRO_5045790884" evidence="1">
    <location>
        <begin position="21"/>
        <end position="164"/>
    </location>
</feature>
<feature type="signal peptide" evidence="1">
    <location>
        <begin position="1"/>
        <end position="20"/>
    </location>
</feature>
<name>A0ABR2JGR5_9PEZI</name>
<organism evidence="2 3">
    <name type="scientific">Apiospora arundinis</name>
    <dbReference type="NCBI Taxonomy" id="335852"/>
    <lineage>
        <taxon>Eukaryota</taxon>
        <taxon>Fungi</taxon>
        <taxon>Dikarya</taxon>
        <taxon>Ascomycota</taxon>
        <taxon>Pezizomycotina</taxon>
        <taxon>Sordariomycetes</taxon>
        <taxon>Xylariomycetidae</taxon>
        <taxon>Amphisphaeriales</taxon>
        <taxon>Apiosporaceae</taxon>
        <taxon>Apiospora</taxon>
    </lineage>
</organism>
<protein>
    <submittedName>
        <fullName evidence="2">Uncharacterized protein</fullName>
    </submittedName>
</protein>
<reference evidence="2 3" key="1">
    <citation type="journal article" date="2024" name="IMA Fungus">
        <title>Apiospora arundinis, a panoply of carbohydrate-active enzymes and secondary metabolites.</title>
        <authorList>
            <person name="Sorensen T."/>
            <person name="Petersen C."/>
            <person name="Muurmann A.T."/>
            <person name="Christiansen J.V."/>
            <person name="Brundto M.L."/>
            <person name="Overgaard C.K."/>
            <person name="Boysen A.T."/>
            <person name="Wollenberg R.D."/>
            <person name="Larsen T.O."/>
            <person name="Sorensen J.L."/>
            <person name="Nielsen K.L."/>
            <person name="Sondergaard T.E."/>
        </authorList>
    </citation>
    <scope>NUCLEOTIDE SEQUENCE [LARGE SCALE GENOMIC DNA]</scope>
    <source>
        <strain evidence="2 3">AAU 773</strain>
    </source>
</reference>
<keyword evidence="3" id="KW-1185">Reference proteome</keyword>
<sequence length="164" mass="16819">MHVSKSLAVCGLYLSSSALGALIAPQPRATDVLLAARVAAPAPVPAPAPTNVPVDEDPSCAPDPFCDPAWPEGSVSVLTDTAAGVCTPILSTRFHSHVCGRTTWTTSTTITSTAACGDCKIGTLAPLSFKYYIPRCPLGGHHTVSTAKVASTRTEWACAAKATA</sequence>
<accession>A0ABR2JGR5</accession>
<evidence type="ECO:0000313" key="3">
    <source>
        <dbReference type="Proteomes" id="UP001390339"/>
    </source>
</evidence>
<keyword evidence="1" id="KW-0732">Signal</keyword>
<dbReference type="EMBL" id="JAPCWZ010000002">
    <property type="protein sequence ID" value="KAK8876936.1"/>
    <property type="molecule type" value="Genomic_DNA"/>
</dbReference>
<evidence type="ECO:0000256" key="1">
    <source>
        <dbReference type="SAM" id="SignalP"/>
    </source>
</evidence>
<proteinExistence type="predicted"/>
<comment type="caution">
    <text evidence="2">The sequence shown here is derived from an EMBL/GenBank/DDBJ whole genome shotgun (WGS) entry which is preliminary data.</text>
</comment>